<keyword evidence="1" id="KW-0808">Transferase</keyword>
<dbReference type="GO" id="GO:0008408">
    <property type="term" value="F:3'-5' exonuclease activity"/>
    <property type="evidence" value="ECO:0007669"/>
    <property type="project" value="InterPro"/>
</dbReference>
<dbReference type="NCBIfam" id="TIGR00678">
    <property type="entry name" value="holB"/>
    <property type="match status" value="1"/>
</dbReference>
<organism evidence="1 2">
    <name type="scientific">Candidatus Merdivicinus excrementipullorum</name>
    <dbReference type="NCBI Taxonomy" id="2840867"/>
    <lineage>
        <taxon>Bacteria</taxon>
        <taxon>Bacillati</taxon>
        <taxon>Bacillota</taxon>
        <taxon>Clostridia</taxon>
        <taxon>Eubacteriales</taxon>
        <taxon>Oscillospiraceae</taxon>
        <taxon>Oscillospiraceae incertae sedis</taxon>
        <taxon>Candidatus Merdivicinus</taxon>
    </lineage>
</organism>
<dbReference type="InterPro" id="IPR027417">
    <property type="entry name" value="P-loop_NTPase"/>
</dbReference>
<dbReference type="CDD" id="cd00009">
    <property type="entry name" value="AAA"/>
    <property type="match status" value="1"/>
</dbReference>
<dbReference type="EMBL" id="DVJP01000058">
    <property type="protein sequence ID" value="HIS76896.1"/>
    <property type="molecule type" value="Genomic_DNA"/>
</dbReference>
<gene>
    <name evidence="1" type="primary">holB</name>
    <name evidence="1" type="ORF">IAB51_08820</name>
</gene>
<dbReference type="InterPro" id="IPR050238">
    <property type="entry name" value="DNA_Rep/Repair_Clamp_Loader"/>
</dbReference>
<reference evidence="1" key="1">
    <citation type="submission" date="2020-10" db="EMBL/GenBank/DDBJ databases">
        <authorList>
            <person name="Gilroy R."/>
        </authorList>
    </citation>
    <scope>NUCLEOTIDE SEQUENCE</scope>
    <source>
        <strain evidence="1">CHK199-13235</strain>
    </source>
</reference>
<dbReference type="SUPFAM" id="SSF52540">
    <property type="entry name" value="P-loop containing nucleoside triphosphate hydrolases"/>
    <property type="match status" value="1"/>
</dbReference>
<sequence length="325" mass="35235">MGFSSFQGNSAAVRMLRAAAEGRRPSHAYLLCGAQGLGKKTLARIFAQALLCGGGPKPCGRCGACVKFLKNAHPDFSVVKKPGDKTAILVEQVRAMREDVFIRPNESDWRVVLIEDADDMNLAAANALLKVLEEPPPYAVFLLTAKSRRALPETIVSRCVTLELFGVSAEEAAGWLKERLPGLEGEELWRAVRYGGGNLGKSLAFLEQDSVRRGYEQALALAKALTARREFDVLEALAPFDGDREGLRRLLSDFDGLLGRIAAAPFAPGDPDAEELSRRIQPIRAAALHDVIGEVREALQYNANCPLTAALLGARLKTVMEARAL</sequence>
<dbReference type="PANTHER" id="PTHR11669">
    <property type="entry name" value="REPLICATION FACTOR C / DNA POLYMERASE III GAMMA-TAU SUBUNIT"/>
    <property type="match status" value="1"/>
</dbReference>
<dbReference type="AlphaFoldDB" id="A0A9D1K035"/>
<proteinExistence type="predicted"/>
<evidence type="ECO:0000313" key="1">
    <source>
        <dbReference type="EMBL" id="HIS76896.1"/>
    </source>
</evidence>
<dbReference type="EC" id="2.7.7.7" evidence="1"/>
<evidence type="ECO:0000313" key="2">
    <source>
        <dbReference type="Proteomes" id="UP000824002"/>
    </source>
</evidence>
<protein>
    <submittedName>
        <fullName evidence="1">DNA polymerase III subunit delta</fullName>
        <ecNumber evidence="1">2.7.7.7</ecNumber>
    </submittedName>
</protein>
<dbReference type="GO" id="GO:0006261">
    <property type="term" value="P:DNA-templated DNA replication"/>
    <property type="evidence" value="ECO:0007669"/>
    <property type="project" value="TreeGrafter"/>
</dbReference>
<comment type="caution">
    <text evidence="1">The sequence shown here is derived from an EMBL/GenBank/DDBJ whole genome shotgun (WGS) entry which is preliminary data.</text>
</comment>
<name>A0A9D1K035_9FIRM</name>
<accession>A0A9D1K035</accession>
<dbReference type="PANTHER" id="PTHR11669:SF8">
    <property type="entry name" value="DNA POLYMERASE III SUBUNIT DELTA"/>
    <property type="match status" value="1"/>
</dbReference>
<dbReference type="InterPro" id="IPR004622">
    <property type="entry name" value="DNA_pol_HolB"/>
</dbReference>
<dbReference type="GO" id="GO:0003887">
    <property type="term" value="F:DNA-directed DNA polymerase activity"/>
    <property type="evidence" value="ECO:0007669"/>
    <property type="project" value="UniProtKB-EC"/>
</dbReference>
<reference evidence="1" key="2">
    <citation type="journal article" date="2021" name="PeerJ">
        <title>Extensive microbial diversity within the chicken gut microbiome revealed by metagenomics and culture.</title>
        <authorList>
            <person name="Gilroy R."/>
            <person name="Ravi A."/>
            <person name="Getino M."/>
            <person name="Pursley I."/>
            <person name="Horton D.L."/>
            <person name="Alikhan N.F."/>
            <person name="Baker D."/>
            <person name="Gharbi K."/>
            <person name="Hall N."/>
            <person name="Watson M."/>
            <person name="Adriaenssens E.M."/>
            <person name="Foster-Nyarko E."/>
            <person name="Jarju S."/>
            <person name="Secka A."/>
            <person name="Antonio M."/>
            <person name="Oren A."/>
            <person name="Chaudhuri R.R."/>
            <person name="La Ragione R."/>
            <person name="Hildebrand F."/>
            <person name="Pallen M.J."/>
        </authorList>
    </citation>
    <scope>NUCLEOTIDE SEQUENCE</scope>
    <source>
        <strain evidence="1">CHK199-13235</strain>
    </source>
</reference>
<dbReference type="Gene3D" id="3.40.50.300">
    <property type="entry name" value="P-loop containing nucleotide triphosphate hydrolases"/>
    <property type="match status" value="1"/>
</dbReference>
<dbReference type="Pfam" id="PF13177">
    <property type="entry name" value="DNA_pol3_delta2"/>
    <property type="match status" value="1"/>
</dbReference>
<dbReference type="Proteomes" id="UP000824002">
    <property type="component" value="Unassembled WGS sequence"/>
</dbReference>
<keyword evidence="1" id="KW-0548">Nucleotidyltransferase</keyword>